<dbReference type="InParanoid" id="J4G482"/>
<reference evidence="1 2" key="1">
    <citation type="journal article" date="2012" name="Appl. Environ. Microbiol.">
        <title>Short-read sequencing for genomic analysis of the brown rot fungus Fibroporia radiculosa.</title>
        <authorList>
            <person name="Tang J.D."/>
            <person name="Perkins A.D."/>
            <person name="Sonstegard T.S."/>
            <person name="Schroeder S.G."/>
            <person name="Burgess S.C."/>
            <person name="Diehl S.V."/>
        </authorList>
    </citation>
    <scope>NUCLEOTIDE SEQUENCE [LARGE SCALE GENOMIC DNA]</scope>
    <source>
        <strain evidence="1 2">TFFH 294</strain>
    </source>
</reference>
<organism evidence="1 2">
    <name type="scientific">Fibroporia radiculosa</name>
    <dbReference type="NCBI Taxonomy" id="599839"/>
    <lineage>
        <taxon>Eukaryota</taxon>
        <taxon>Fungi</taxon>
        <taxon>Dikarya</taxon>
        <taxon>Basidiomycota</taxon>
        <taxon>Agaricomycotina</taxon>
        <taxon>Agaricomycetes</taxon>
        <taxon>Polyporales</taxon>
        <taxon>Fibroporiaceae</taxon>
        <taxon>Fibroporia</taxon>
    </lineage>
</organism>
<dbReference type="EMBL" id="HE797015">
    <property type="protein sequence ID" value="CCM01068.1"/>
    <property type="molecule type" value="Genomic_DNA"/>
</dbReference>
<proteinExistence type="predicted"/>
<evidence type="ECO:0008006" key="3">
    <source>
        <dbReference type="Google" id="ProtNLM"/>
    </source>
</evidence>
<dbReference type="AlphaFoldDB" id="J4G482"/>
<evidence type="ECO:0000313" key="2">
    <source>
        <dbReference type="Proteomes" id="UP000006352"/>
    </source>
</evidence>
<evidence type="ECO:0000313" key="1">
    <source>
        <dbReference type="EMBL" id="CCM01068.1"/>
    </source>
</evidence>
<keyword evidence="2" id="KW-1185">Reference proteome</keyword>
<sequence>MDKTEVYHLINTLNQDQERCRVIKTVSFNFGRTSTSIFGTFAVCMAQKLPQTECLTFWQCEWEPRQLHAQVFVHITLAFESVTVLELRDALFPSAAVFGRLVRALPRLSSLKCWNVVFEKHGYVAGRIWELHPLRLDDAEVWSSDDVADFLVFIGAQLRHLFWRSRSLNKCLELLPVTAESLLSLDFRPQTFLVDFTPAVNLGVLSISSHLEDLDTVAKILSHVLLPKLTEVTITSTLVYTGAFSSSFIKDGLDGVDKDSYALLD</sequence>
<dbReference type="OrthoDB" id="2817417at2759"/>
<name>J4G482_9APHY</name>
<dbReference type="HOGENOM" id="CLU_036316_0_0_1"/>
<protein>
    <recommendedName>
        <fullName evidence="3">F-box domain-containing protein</fullName>
    </recommendedName>
</protein>
<dbReference type="GeneID" id="24095979"/>
<dbReference type="RefSeq" id="XP_012180351.1">
    <property type="nucleotide sequence ID" value="XM_012324961.1"/>
</dbReference>
<dbReference type="Proteomes" id="UP000006352">
    <property type="component" value="Unassembled WGS sequence"/>
</dbReference>
<accession>J4G482</accession>
<gene>
    <name evidence="1" type="ORF">FIBRA_03116</name>
</gene>